<comment type="similarity">
    <text evidence="1">Belongs to the enoyl-CoA hydratase/isomerase family.</text>
</comment>
<comment type="caution">
    <text evidence="2">The sequence shown here is derived from an EMBL/GenBank/DDBJ whole genome shotgun (WGS) entry which is preliminary data.</text>
</comment>
<dbReference type="Proteomes" id="UP001224412">
    <property type="component" value="Unassembled WGS sequence"/>
</dbReference>
<dbReference type="InterPro" id="IPR014748">
    <property type="entry name" value="Enoyl-CoA_hydra_C"/>
</dbReference>
<proteinExistence type="inferred from homology"/>
<gene>
    <name evidence="2" type="ORF">QPX42_02285</name>
</gene>
<accession>A0AAP4F7L1</accession>
<organism evidence="2 3">
    <name type="scientific">Corynebacterium pseudodiphtheriticum</name>
    <dbReference type="NCBI Taxonomy" id="37637"/>
    <lineage>
        <taxon>Bacteria</taxon>
        <taxon>Bacillati</taxon>
        <taxon>Actinomycetota</taxon>
        <taxon>Actinomycetes</taxon>
        <taxon>Mycobacteriales</taxon>
        <taxon>Corynebacteriaceae</taxon>
        <taxon>Corynebacterium</taxon>
    </lineage>
</organism>
<dbReference type="InterPro" id="IPR001753">
    <property type="entry name" value="Enoyl-CoA_hydra/iso"/>
</dbReference>
<evidence type="ECO:0000256" key="1">
    <source>
        <dbReference type="ARBA" id="ARBA00005254"/>
    </source>
</evidence>
<name>A0AAP4F7L1_9CORY</name>
<dbReference type="InterPro" id="IPR029045">
    <property type="entry name" value="ClpP/crotonase-like_dom_sf"/>
</dbReference>
<dbReference type="EMBL" id="JASNVH010000003">
    <property type="protein sequence ID" value="MDK4306387.1"/>
    <property type="molecule type" value="Genomic_DNA"/>
</dbReference>
<dbReference type="CDD" id="cd06558">
    <property type="entry name" value="crotonase-like"/>
    <property type="match status" value="1"/>
</dbReference>
<dbReference type="PANTHER" id="PTHR43459">
    <property type="entry name" value="ENOYL-COA HYDRATASE"/>
    <property type="match status" value="1"/>
</dbReference>
<dbReference type="Gene3D" id="1.10.12.10">
    <property type="entry name" value="Lyase 2-enoyl-coa Hydratase, Chain A, domain 2"/>
    <property type="match status" value="1"/>
</dbReference>
<evidence type="ECO:0000313" key="3">
    <source>
        <dbReference type="Proteomes" id="UP001224412"/>
    </source>
</evidence>
<evidence type="ECO:0000313" key="2">
    <source>
        <dbReference type="EMBL" id="MDK4306387.1"/>
    </source>
</evidence>
<reference evidence="2" key="1">
    <citation type="submission" date="2023-05" db="EMBL/GenBank/DDBJ databases">
        <title>Metabolic capabilities are highly conserved among human nasal-associated Corynebacterium species in pangenomic analyses.</title>
        <authorList>
            <person name="Tran T.H."/>
            <person name="Roberts A.Q."/>
            <person name="Escapa I.F."/>
            <person name="Gao W."/>
            <person name="Conlan S."/>
            <person name="Kong H."/>
            <person name="Segre J.A."/>
            <person name="Kelly M.S."/>
            <person name="Lemon K.P."/>
        </authorList>
    </citation>
    <scope>NUCLEOTIDE SEQUENCE</scope>
    <source>
        <strain evidence="2">KPL2773</strain>
    </source>
</reference>
<dbReference type="SUPFAM" id="SSF52096">
    <property type="entry name" value="ClpP/crotonase"/>
    <property type="match status" value="1"/>
</dbReference>
<dbReference type="GO" id="GO:0003824">
    <property type="term" value="F:catalytic activity"/>
    <property type="evidence" value="ECO:0007669"/>
    <property type="project" value="UniProtKB-ARBA"/>
</dbReference>
<dbReference type="RefSeq" id="WP_284588970.1">
    <property type="nucleotide sequence ID" value="NZ_JASNUC010000007.1"/>
</dbReference>
<protein>
    <submittedName>
        <fullName evidence="2">Enoyl-CoA hydratase-related protein</fullName>
    </submittedName>
</protein>
<dbReference type="Pfam" id="PF00378">
    <property type="entry name" value="ECH_1"/>
    <property type="match status" value="1"/>
</dbReference>
<dbReference type="PANTHER" id="PTHR43459:SF1">
    <property type="entry name" value="EG:BACN32G11.4 PROTEIN"/>
    <property type="match status" value="1"/>
</dbReference>
<sequence length="263" mass="27099">MPEQQPQQLVQQEIADNLAIITLHNPDKRNALTYTAFGEVAKSITDAAAEGSVRAIVITGAGAHFCSGLDLTAGESLTGASDEQIQTSMGELNAMIRAVVEAEVPVIAAVEGAAAGVGASLALACDLVVAARSAFFVLPFGRIGLLPDGGVMQTLSASLGRAVTMRMALLQQPLPAPAAQSAGLLAELADDGAALAVARECAAVLHNSSPEALAATKRGVNAACLGQLSQTLEDEAVQQPKLLRTDGHREGVQAFVERRAPRF</sequence>
<dbReference type="AlphaFoldDB" id="A0AAP4F7L1"/>
<dbReference type="Gene3D" id="3.90.226.10">
    <property type="entry name" value="2-enoyl-CoA Hydratase, Chain A, domain 1"/>
    <property type="match status" value="1"/>
</dbReference>